<keyword evidence="2" id="KW-1185">Reference proteome</keyword>
<dbReference type="AlphaFoldDB" id="A0A081BLY9"/>
<reference evidence="1" key="1">
    <citation type="journal article" date="2015" name="PeerJ">
        <title>First genomic representation of candidate bacterial phylum KSB3 points to enhanced environmental sensing as a trigger of wastewater bulking.</title>
        <authorList>
            <person name="Sekiguchi Y."/>
            <person name="Ohashi A."/>
            <person name="Parks D.H."/>
            <person name="Yamauchi T."/>
            <person name="Tyson G.W."/>
            <person name="Hugenholtz P."/>
        </authorList>
    </citation>
    <scope>NUCLEOTIDE SEQUENCE [LARGE SCALE GENOMIC DNA]</scope>
</reference>
<dbReference type="EMBL" id="DF820457">
    <property type="protein sequence ID" value="GAK51405.1"/>
    <property type="molecule type" value="Genomic_DNA"/>
</dbReference>
<name>A0A081BLY9_9BACT</name>
<gene>
    <name evidence="1" type="ORF">U14_02649</name>
</gene>
<sequence length="69" mass="8277">MMNMQMAERYSDPNISTQGIVEQFKQFAQRCEELKLYAAAAHVFQKLMRYDPDNKRAYFERFLANIQHI</sequence>
<proteinExistence type="predicted"/>
<evidence type="ECO:0000313" key="1">
    <source>
        <dbReference type="EMBL" id="GAK51405.1"/>
    </source>
</evidence>
<accession>A0A081BLY9</accession>
<evidence type="ECO:0000313" key="2">
    <source>
        <dbReference type="Proteomes" id="UP000030700"/>
    </source>
</evidence>
<dbReference type="Proteomes" id="UP000030700">
    <property type="component" value="Unassembled WGS sequence"/>
</dbReference>
<protein>
    <submittedName>
        <fullName evidence="1">Uncharacterized protein</fullName>
    </submittedName>
</protein>
<dbReference type="HOGENOM" id="CLU_2767444_0_0_0"/>
<organism evidence="1">
    <name type="scientific">Candidatus Moduliflexus flocculans</name>
    <dbReference type="NCBI Taxonomy" id="1499966"/>
    <lineage>
        <taxon>Bacteria</taxon>
        <taxon>Candidatus Moduliflexota</taxon>
        <taxon>Candidatus Moduliflexia</taxon>
        <taxon>Candidatus Moduliflexales</taxon>
        <taxon>Candidatus Moduliflexaceae</taxon>
    </lineage>
</organism>